<dbReference type="Proteomes" id="UP000008315">
    <property type="component" value="Chromosome"/>
</dbReference>
<dbReference type="PROSITE" id="PS00409">
    <property type="entry name" value="PROKAR_NTER_METHYL"/>
    <property type="match status" value="1"/>
</dbReference>
<evidence type="ECO:0000256" key="1">
    <source>
        <dbReference type="ARBA" id="ARBA00004377"/>
    </source>
</evidence>
<dbReference type="SUPFAM" id="SSF54523">
    <property type="entry name" value="Pili subunits"/>
    <property type="match status" value="1"/>
</dbReference>
<evidence type="ECO:0000256" key="9">
    <source>
        <dbReference type="ARBA" id="ARBA00025772"/>
    </source>
</evidence>
<sequence length="168" mass="17945">MKNQTNQGFTLLEAMITIAIAAIILVLAVPSYRDVLERNRVREAVESLSSDIKLARTEAIKRSADVTLSVDNTEWCYGIGTGGTCDCTAAVGDADFCNIKIVNGAQFQDITFNGNNVTFEFRRGTPIAVSSSTLSSANYGAQVNINSAGLVTICSSGARSLIHYPECP</sequence>
<dbReference type="InterPro" id="IPR022346">
    <property type="entry name" value="T2SS_GspH"/>
</dbReference>
<evidence type="ECO:0000256" key="3">
    <source>
        <dbReference type="ARBA" id="ARBA00022475"/>
    </source>
</evidence>
<dbReference type="PATRIC" id="fig|271065.3.peg.1270"/>
<evidence type="ECO:0000256" key="11">
    <source>
        <dbReference type="SAM" id="Phobius"/>
    </source>
</evidence>
<evidence type="ECO:0000256" key="7">
    <source>
        <dbReference type="ARBA" id="ARBA00022989"/>
    </source>
</evidence>
<comment type="similarity">
    <text evidence="9">Belongs to the GSP H family.</text>
</comment>
<feature type="transmembrane region" description="Helical" evidence="11">
    <location>
        <begin position="12"/>
        <end position="32"/>
    </location>
</feature>
<dbReference type="Pfam" id="PF12019">
    <property type="entry name" value="GspH"/>
    <property type="match status" value="1"/>
</dbReference>
<feature type="domain" description="General secretion pathway GspH" evidence="12">
    <location>
        <begin position="44"/>
        <end position="149"/>
    </location>
</feature>
<accession>G4SVG5</accession>
<proteinExistence type="inferred from homology"/>
<dbReference type="HOGENOM" id="CLU_084761_5_1_6"/>
<keyword evidence="8 11" id="KW-0472">Membrane</keyword>
<organism evidence="13 14">
    <name type="scientific">Methylotuvimicrobium alcaliphilum (strain DSM 19304 / NCIMB 14124 / VKM B-2133 / 20Z)</name>
    <name type="common">Methylomicrobium alcaliphilum</name>
    <dbReference type="NCBI Taxonomy" id="1091494"/>
    <lineage>
        <taxon>Bacteria</taxon>
        <taxon>Pseudomonadati</taxon>
        <taxon>Pseudomonadota</taxon>
        <taxon>Gammaproteobacteria</taxon>
        <taxon>Methylococcales</taxon>
        <taxon>Methylococcaceae</taxon>
        <taxon>Methylotuvimicrobium</taxon>
    </lineage>
</organism>
<keyword evidence="3" id="KW-1003">Cell membrane</keyword>
<keyword evidence="14" id="KW-1185">Reference proteome</keyword>
<evidence type="ECO:0000256" key="4">
    <source>
        <dbReference type="ARBA" id="ARBA00022481"/>
    </source>
</evidence>
<dbReference type="KEGG" id="mah:MEALZ_1247"/>
<dbReference type="InterPro" id="IPR045584">
    <property type="entry name" value="Pilin-like"/>
</dbReference>
<dbReference type="EMBL" id="FO082060">
    <property type="protein sequence ID" value="CCE22937.1"/>
    <property type="molecule type" value="Genomic_DNA"/>
</dbReference>
<keyword evidence="7 11" id="KW-1133">Transmembrane helix</keyword>
<evidence type="ECO:0000256" key="6">
    <source>
        <dbReference type="ARBA" id="ARBA00022692"/>
    </source>
</evidence>
<dbReference type="STRING" id="1091494.MEALZ_1247"/>
<dbReference type="GO" id="GO:0005886">
    <property type="term" value="C:plasma membrane"/>
    <property type="evidence" value="ECO:0007669"/>
    <property type="project" value="UniProtKB-SubCell"/>
</dbReference>
<gene>
    <name evidence="13" type="ordered locus">MEALZ_1247</name>
</gene>
<dbReference type="Gene3D" id="3.30.700.10">
    <property type="entry name" value="Glycoprotein, Type 4 Pilin"/>
    <property type="match status" value="1"/>
</dbReference>
<dbReference type="InterPro" id="IPR012902">
    <property type="entry name" value="N_methyl_site"/>
</dbReference>
<dbReference type="GO" id="GO:0015628">
    <property type="term" value="P:protein secretion by the type II secretion system"/>
    <property type="evidence" value="ECO:0007669"/>
    <property type="project" value="InterPro"/>
</dbReference>
<evidence type="ECO:0000313" key="14">
    <source>
        <dbReference type="Proteomes" id="UP000008315"/>
    </source>
</evidence>
<keyword evidence="6 11" id="KW-0812">Transmembrane</keyword>
<evidence type="ECO:0000256" key="5">
    <source>
        <dbReference type="ARBA" id="ARBA00022519"/>
    </source>
</evidence>
<evidence type="ECO:0000313" key="13">
    <source>
        <dbReference type="EMBL" id="CCE22937.1"/>
    </source>
</evidence>
<evidence type="ECO:0000256" key="2">
    <source>
        <dbReference type="ARBA" id="ARBA00021549"/>
    </source>
</evidence>
<comment type="subcellular location">
    <subcellularLocation>
        <location evidence="1">Cell inner membrane</location>
        <topology evidence="1">Single-pass membrane protein</topology>
    </subcellularLocation>
</comment>
<dbReference type="Pfam" id="PF07963">
    <property type="entry name" value="N_methyl"/>
    <property type="match status" value="1"/>
</dbReference>
<protein>
    <recommendedName>
        <fullName evidence="2">Type II secretion system protein H</fullName>
    </recommendedName>
    <alternativeName>
        <fullName evidence="10">General secretion pathway protein H</fullName>
    </alternativeName>
</protein>
<reference evidence="14" key="1">
    <citation type="journal article" date="2012" name="J. Bacteriol.">
        <title>Genome sequence of the haloalkaliphilic methanotrophic bacterium Methylomicrobium alcaliphilum 20Z.</title>
        <authorList>
            <person name="Vuilleumier S."/>
            <person name="Khmelenina V.N."/>
            <person name="Bringel F."/>
            <person name="Reshetnikov A.S."/>
            <person name="Lajus A."/>
            <person name="Mangenot S."/>
            <person name="Rouy Z."/>
            <person name="Op den Camp H.J."/>
            <person name="Jetten M.S."/>
            <person name="Dispirito A.A."/>
            <person name="Dunfield P."/>
            <person name="Klotz M.G."/>
            <person name="Semrau J.D."/>
            <person name="Stein L.Y."/>
            <person name="Barbe V."/>
            <person name="Medigue C."/>
            <person name="Trotsenko Y.A."/>
            <person name="Kalyuzhnaya M.G."/>
        </authorList>
    </citation>
    <scope>NUCLEOTIDE SEQUENCE [LARGE SCALE GENOMIC DNA]</scope>
    <source>
        <strain evidence="14">DSM 19304 / NCIMB 14124 / VKM B-2133 / 20Z</strain>
    </source>
</reference>
<dbReference type="RefSeq" id="WP_014147735.1">
    <property type="nucleotide sequence ID" value="NC_016112.1"/>
</dbReference>
<dbReference type="GO" id="GO:0015627">
    <property type="term" value="C:type II protein secretion system complex"/>
    <property type="evidence" value="ECO:0007669"/>
    <property type="project" value="InterPro"/>
</dbReference>
<keyword evidence="5" id="KW-0997">Cell inner membrane</keyword>
<evidence type="ECO:0000256" key="10">
    <source>
        <dbReference type="ARBA" id="ARBA00030775"/>
    </source>
</evidence>
<dbReference type="NCBIfam" id="TIGR02532">
    <property type="entry name" value="IV_pilin_GFxxxE"/>
    <property type="match status" value="1"/>
</dbReference>
<name>G4SVG5_META2</name>
<evidence type="ECO:0000259" key="12">
    <source>
        <dbReference type="Pfam" id="PF12019"/>
    </source>
</evidence>
<evidence type="ECO:0000256" key="8">
    <source>
        <dbReference type="ARBA" id="ARBA00023136"/>
    </source>
</evidence>
<keyword evidence="4" id="KW-0488">Methylation</keyword>
<dbReference type="AlphaFoldDB" id="G4SVG5"/>